<name>A0ACC0VAX9_9HYPO</name>
<evidence type="ECO:0000313" key="2">
    <source>
        <dbReference type="Proteomes" id="UP001163324"/>
    </source>
</evidence>
<comment type="caution">
    <text evidence="1">The sequence shown here is derived from an EMBL/GenBank/DDBJ whole genome shotgun (WGS) entry which is preliminary data.</text>
</comment>
<sequence length="283" mass="29126">MKFTAATLSLMAVSAEALLDLSVKLPLGLEIDLDTFGPKPDGEPCPSCADVWHPPHDGVAIDDCDDVHNEGWHWVHPCEDCHHPETTYSWALSTITATRVRTIIECAPDVPNCPARATTVTVAAETTVCPIPVAPRIHAAVPTTEVASVLPPAPAAAEAAAPMPPAATPLPAPSLAGAAVVPPVGAPEQKAYPSNTPADRVDTVTVHIQTPAVAVNTPAPVNTPTSVNPPAVIPTNRIAVSVNPPADGNRTFMSPLEPTSDAAKNIHSVGVLLALGLVAAALL</sequence>
<proteinExistence type="predicted"/>
<reference evidence="1" key="1">
    <citation type="submission" date="2022-10" db="EMBL/GenBank/DDBJ databases">
        <title>Complete Genome of Trichothecium roseum strain YXFP-22015, a Plant Pathogen Isolated from Citrus.</title>
        <authorList>
            <person name="Wang Y."/>
            <person name="Zhu L."/>
        </authorList>
    </citation>
    <scope>NUCLEOTIDE SEQUENCE</scope>
    <source>
        <strain evidence="1">YXFP-22015</strain>
    </source>
</reference>
<keyword evidence="2" id="KW-1185">Reference proteome</keyword>
<dbReference type="EMBL" id="CM047940">
    <property type="protein sequence ID" value="KAI9903571.1"/>
    <property type="molecule type" value="Genomic_DNA"/>
</dbReference>
<accession>A0ACC0VAX9</accession>
<gene>
    <name evidence="1" type="ORF">N3K66_000100</name>
</gene>
<dbReference type="Proteomes" id="UP001163324">
    <property type="component" value="Chromosome 1"/>
</dbReference>
<protein>
    <submittedName>
        <fullName evidence="1">Uncharacterized protein</fullName>
    </submittedName>
</protein>
<evidence type="ECO:0000313" key="1">
    <source>
        <dbReference type="EMBL" id="KAI9903571.1"/>
    </source>
</evidence>
<organism evidence="1 2">
    <name type="scientific">Trichothecium roseum</name>
    <dbReference type="NCBI Taxonomy" id="47278"/>
    <lineage>
        <taxon>Eukaryota</taxon>
        <taxon>Fungi</taxon>
        <taxon>Dikarya</taxon>
        <taxon>Ascomycota</taxon>
        <taxon>Pezizomycotina</taxon>
        <taxon>Sordariomycetes</taxon>
        <taxon>Hypocreomycetidae</taxon>
        <taxon>Hypocreales</taxon>
        <taxon>Hypocreales incertae sedis</taxon>
        <taxon>Trichothecium</taxon>
    </lineage>
</organism>